<dbReference type="EMBL" id="CAFBNL010000043">
    <property type="protein sequence ID" value="CAB4953974.1"/>
    <property type="molecule type" value="Genomic_DNA"/>
</dbReference>
<gene>
    <name evidence="1" type="ORF">UFOPK3789_00867</name>
</gene>
<name>A0A6J7KJ98_9ZZZZ</name>
<evidence type="ECO:0000313" key="1">
    <source>
        <dbReference type="EMBL" id="CAB4953974.1"/>
    </source>
</evidence>
<dbReference type="AlphaFoldDB" id="A0A6J7KJ98"/>
<reference evidence="1" key="1">
    <citation type="submission" date="2020-05" db="EMBL/GenBank/DDBJ databases">
        <authorList>
            <person name="Chiriac C."/>
            <person name="Salcher M."/>
            <person name="Ghai R."/>
            <person name="Kavagutti S V."/>
        </authorList>
    </citation>
    <scope>NUCLEOTIDE SEQUENCE</scope>
</reference>
<accession>A0A6J7KJ98</accession>
<proteinExistence type="predicted"/>
<protein>
    <submittedName>
        <fullName evidence="1">Unannotated protein</fullName>
    </submittedName>
</protein>
<sequence length="73" mass="7824">MAMFRQYMKTLSGDVARGGGSGGDAFDLNGQVIITIDTDWLAQIFRPRPMPQGVAPGANLSHEYFVDTVCCGA</sequence>
<organism evidence="1">
    <name type="scientific">freshwater metagenome</name>
    <dbReference type="NCBI Taxonomy" id="449393"/>
    <lineage>
        <taxon>unclassified sequences</taxon>
        <taxon>metagenomes</taxon>
        <taxon>ecological metagenomes</taxon>
    </lineage>
</organism>